<evidence type="ECO:0000313" key="5">
    <source>
        <dbReference type="EMBL" id="KAF5930214.1"/>
    </source>
</evidence>
<evidence type="ECO:0000256" key="2">
    <source>
        <dbReference type="ARBA" id="ARBA00023002"/>
    </source>
</evidence>
<dbReference type="PANTHER" id="PTHR11709:SF394">
    <property type="entry name" value="FI03373P-RELATED"/>
    <property type="match status" value="1"/>
</dbReference>
<keyword evidence="1" id="KW-0479">Metal-binding</keyword>
<gene>
    <name evidence="5" type="ORF">HYC85_031087</name>
</gene>
<dbReference type="PANTHER" id="PTHR11709">
    <property type="entry name" value="MULTI-COPPER OXIDASE"/>
    <property type="match status" value="1"/>
</dbReference>
<dbReference type="InterPro" id="IPR045087">
    <property type="entry name" value="Cu-oxidase_fam"/>
</dbReference>
<protein>
    <recommendedName>
        <fullName evidence="4">Plastocyanin-like domain-containing protein</fullName>
    </recommendedName>
</protein>
<accession>A0A7J7FTJ2</accession>
<reference evidence="5 6" key="2">
    <citation type="submission" date="2020-07" db="EMBL/GenBank/DDBJ databases">
        <title>Genome assembly of wild tea tree DASZ reveals pedigree and selection history of tea varieties.</title>
        <authorList>
            <person name="Zhang W."/>
        </authorList>
    </citation>
    <scope>NUCLEOTIDE SEQUENCE [LARGE SCALE GENOMIC DNA]</scope>
    <source>
        <strain evidence="6">cv. G240</strain>
        <tissue evidence="5">Leaf</tissue>
    </source>
</reference>
<evidence type="ECO:0000259" key="4">
    <source>
        <dbReference type="Pfam" id="PF00394"/>
    </source>
</evidence>
<sequence length="205" mass="23014">MGGVSPLVQILDRMALFGYVKPITSPVLIIRTNHKMVLVEADGNYLQPFAVDDMDIYLGESYSVLFTTDQNPSNSYWVSVSVRGRKPNTTQALTILNYHNTTSASKPPPSPPPVAPLWNNYTHNKLFTKNVLALMGNPNPPPTTHHRRIILLNTQNYIDGYTKWAINNIYLVLPAMPYLGSIKYNLNNAFNHNPPRQTSQATMMS</sequence>
<name>A0A7J7FTJ2_CAMSI</name>
<feature type="domain" description="Plastocyanin-like" evidence="4">
    <location>
        <begin position="33"/>
        <end position="100"/>
    </location>
</feature>
<comment type="caution">
    <text evidence="5">The sequence shown here is derived from an EMBL/GenBank/DDBJ whole genome shotgun (WGS) entry which is preliminary data.</text>
</comment>
<dbReference type="GO" id="GO:0016491">
    <property type="term" value="F:oxidoreductase activity"/>
    <property type="evidence" value="ECO:0007669"/>
    <property type="project" value="UniProtKB-KW"/>
</dbReference>
<keyword evidence="6" id="KW-1185">Reference proteome</keyword>
<organism evidence="5 6">
    <name type="scientific">Camellia sinensis</name>
    <name type="common">Tea plant</name>
    <name type="synonym">Thea sinensis</name>
    <dbReference type="NCBI Taxonomy" id="4442"/>
    <lineage>
        <taxon>Eukaryota</taxon>
        <taxon>Viridiplantae</taxon>
        <taxon>Streptophyta</taxon>
        <taxon>Embryophyta</taxon>
        <taxon>Tracheophyta</taxon>
        <taxon>Spermatophyta</taxon>
        <taxon>Magnoliopsida</taxon>
        <taxon>eudicotyledons</taxon>
        <taxon>Gunneridae</taxon>
        <taxon>Pentapetalae</taxon>
        <taxon>asterids</taxon>
        <taxon>Ericales</taxon>
        <taxon>Theaceae</taxon>
        <taxon>Camellia</taxon>
    </lineage>
</organism>
<dbReference type="GO" id="GO:0046872">
    <property type="term" value="F:metal ion binding"/>
    <property type="evidence" value="ECO:0007669"/>
    <property type="project" value="UniProtKB-KW"/>
</dbReference>
<proteinExistence type="predicted"/>
<dbReference type="SUPFAM" id="SSF49503">
    <property type="entry name" value="Cupredoxins"/>
    <property type="match status" value="2"/>
</dbReference>
<dbReference type="GO" id="GO:0009506">
    <property type="term" value="C:plasmodesma"/>
    <property type="evidence" value="ECO:0007669"/>
    <property type="project" value="TreeGrafter"/>
</dbReference>
<dbReference type="AlphaFoldDB" id="A0A7J7FTJ2"/>
<evidence type="ECO:0000256" key="3">
    <source>
        <dbReference type="ARBA" id="ARBA00023008"/>
    </source>
</evidence>
<dbReference type="InterPro" id="IPR008972">
    <property type="entry name" value="Cupredoxin"/>
</dbReference>
<evidence type="ECO:0000256" key="1">
    <source>
        <dbReference type="ARBA" id="ARBA00022723"/>
    </source>
</evidence>
<dbReference type="Pfam" id="PF00394">
    <property type="entry name" value="Cu-oxidase"/>
    <property type="match status" value="1"/>
</dbReference>
<dbReference type="Gene3D" id="2.60.40.420">
    <property type="entry name" value="Cupredoxins - blue copper proteins"/>
    <property type="match status" value="2"/>
</dbReference>
<keyword evidence="2" id="KW-0560">Oxidoreductase</keyword>
<keyword evidence="3" id="KW-0186">Copper</keyword>
<dbReference type="EMBL" id="JACBKZ010000015">
    <property type="protein sequence ID" value="KAF5930214.1"/>
    <property type="molecule type" value="Genomic_DNA"/>
</dbReference>
<dbReference type="Proteomes" id="UP000593564">
    <property type="component" value="Unassembled WGS sequence"/>
</dbReference>
<dbReference type="InterPro" id="IPR001117">
    <property type="entry name" value="Cu-oxidase_2nd"/>
</dbReference>
<reference evidence="6" key="1">
    <citation type="journal article" date="2020" name="Nat. Commun.">
        <title>Genome assembly of wild tea tree DASZ reveals pedigree and selection history of tea varieties.</title>
        <authorList>
            <person name="Zhang W."/>
            <person name="Zhang Y."/>
            <person name="Qiu H."/>
            <person name="Guo Y."/>
            <person name="Wan H."/>
            <person name="Zhang X."/>
            <person name="Scossa F."/>
            <person name="Alseekh S."/>
            <person name="Zhang Q."/>
            <person name="Wang P."/>
            <person name="Xu L."/>
            <person name="Schmidt M.H."/>
            <person name="Jia X."/>
            <person name="Li D."/>
            <person name="Zhu A."/>
            <person name="Guo F."/>
            <person name="Chen W."/>
            <person name="Ni D."/>
            <person name="Usadel B."/>
            <person name="Fernie A.R."/>
            <person name="Wen W."/>
        </authorList>
    </citation>
    <scope>NUCLEOTIDE SEQUENCE [LARGE SCALE GENOMIC DNA]</scope>
    <source>
        <strain evidence="6">cv. G240</strain>
    </source>
</reference>
<evidence type="ECO:0000313" key="6">
    <source>
        <dbReference type="Proteomes" id="UP000593564"/>
    </source>
</evidence>